<keyword evidence="3" id="KW-1185">Reference proteome</keyword>
<feature type="chain" id="PRO_5020645687" description="DUF3299 domain-containing protein" evidence="1">
    <location>
        <begin position="33"/>
        <end position="154"/>
    </location>
</feature>
<reference evidence="2 3" key="1">
    <citation type="submission" date="2019-03" db="EMBL/GenBank/DDBJ databases">
        <title>Genomic Encyclopedia of Type Strains, Phase IV (KMG-IV): sequencing the most valuable type-strain genomes for metagenomic binning, comparative biology and taxonomic classification.</title>
        <authorList>
            <person name="Goeker M."/>
        </authorList>
    </citation>
    <scope>NUCLEOTIDE SEQUENCE [LARGE SCALE GENOMIC DNA]</scope>
    <source>
        <strain evidence="2 3">DSM 28404</strain>
    </source>
</reference>
<sequence>MKKIFLKVTALLCVNSLALLGCLLLISQSVQADNTLDFDQLYGKFSVTGLEFSDKVKTLSGKEVVIQGFMAPPLKAESQFFVLTKMPMAICPFCSSDADWPEDILVVYLKKRQTFVQFNAIIEVEGVLEHGMFIDPDTGFVSMLRLRDASFKSL</sequence>
<name>A0A4R2T2H6_9PAST</name>
<keyword evidence="1" id="KW-0732">Signal</keyword>
<evidence type="ECO:0008006" key="4">
    <source>
        <dbReference type="Google" id="ProtNLM"/>
    </source>
</evidence>
<dbReference type="RefSeq" id="WP_131976198.1">
    <property type="nucleotide sequence ID" value="NZ_SLYB01000008.1"/>
</dbReference>
<accession>A0A4R2T2H6</accession>
<gene>
    <name evidence="2" type="ORF">EDC44_10893</name>
</gene>
<dbReference type="AlphaFoldDB" id="A0A4R2T2H6"/>
<protein>
    <recommendedName>
        <fullName evidence="4">DUF3299 domain-containing protein</fullName>
    </recommendedName>
</protein>
<dbReference type="PROSITE" id="PS51257">
    <property type="entry name" value="PROKAR_LIPOPROTEIN"/>
    <property type="match status" value="1"/>
</dbReference>
<proteinExistence type="predicted"/>
<organism evidence="2 3">
    <name type="scientific">Cricetibacter osteomyelitidis</name>
    <dbReference type="NCBI Taxonomy" id="1521931"/>
    <lineage>
        <taxon>Bacteria</taxon>
        <taxon>Pseudomonadati</taxon>
        <taxon>Pseudomonadota</taxon>
        <taxon>Gammaproteobacteria</taxon>
        <taxon>Pasteurellales</taxon>
        <taxon>Pasteurellaceae</taxon>
        <taxon>Cricetibacter</taxon>
    </lineage>
</organism>
<dbReference type="Proteomes" id="UP000295763">
    <property type="component" value="Unassembled WGS sequence"/>
</dbReference>
<dbReference type="Gene3D" id="2.40.50.870">
    <property type="entry name" value="Protein of unknown function (DUF3299)"/>
    <property type="match status" value="1"/>
</dbReference>
<evidence type="ECO:0000313" key="3">
    <source>
        <dbReference type="Proteomes" id="UP000295763"/>
    </source>
</evidence>
<evidence type="ECO:0000313" key="2">
    <source>
        <dbReference type="EMBL" id="TCP95591.1"/>
    </source>
</evidence>
<evidence type="ECO:0000256" key="1">
    <source>
        <dbReference type="SAM" id="SignalP"/>
    </source>
</evidence>
<feature type="signal peptide" evidence="1">
    <location>
        <begin position="1"/>
        <end position="32"/>
    </location>
</feature>
<dbReference type="OrthoDB" id="2583024at2"/>
<dbReference type="EMBL" id="SLYB01000008">
    <property type="protein sequence ID" value="TCP95591.1"/>
    <property type="molecule type" value="Genomic_DNA"/>
</dbReference>
<comment type="caution">
    <text evidence="2">The sequence shown here is derived from an EMBL/GenBank/DDBJ whole genome shotgun (WGS) entry which is preliminary data.</text>
</comment>